<gene>
    <name evidence="2" type="ORF">LCGC14_0816280</name>
</gene>
<feature type="transmembrane region" description="Helical" evidence="1">
    <location>
        <begin position="38"/>
        <end position="56"/>
    </location>
</feature>
<dbReference type="InterPro" id="IPR021762">
    <property type="entry name" value="DUF3325"/>
</dbReference>
<feature type="transmembrane region" description="Helical" evidence="1">
    <location>
        <begin position="68"/>
        <end position="86"/>
    </location>
</feature>
<sequence length="111" mass="12476">MSAAMMMSVALCYAAMSGLSLAMPRHLMQISDYRLTLWQTRGLRWTASLILLLAYLPMWQQWGAGTGFLVWVSLLSVTTVVLVLLLSFWPKWAVRLAILMMLSASVLLLVQ</sequence>
<keyword evidence="1" id="KW-1133">Transmembrane helix</keyword>
<evidence type="ECO:0008006" key="3">
    <source>
        <dbReference type="Google" id="ProtNLM"/>
    </source>
</evidence>
<name>A0A0F9PK21_9ZZZZ</name>
<evidence type="ECO:0000256" key="1">
    <source>
        <dbReference type="SAM" id="Phobius"/>
    </source>
</evidence>
<dbReference type="Pfam" id="PF11804">
    <property type="entry name" value="DUF3325"/>
    <property type="match status" value="1"/>
</dbReference>
<keyword evidence="1" id="KW-0472">Membrane</keyword>
<keyword evidence="1" id="KW-0812">Transmembrane</keyword>
<comment type="caution">
    <text evidence="2">The sequence shown here is derived from an EMBL/GenBank/DDBJ whole genome shotgun (WGS) entry which is preliminary data.</text>
</comment>
<protein>
    <recommendedName>
        <fullName evidence="3">DUF3325 domain-containing protein</fullName>
    </recommendedName>
</protein>
<accession>A0A0F9PK21</accession>
<dbReference type="EMBL" id="LAZR01002269">
    <property type="protein sequence ID" value="KKN32195.1"/>
    <property type="molecule type" value="Genomic_DNA"/>
</dbReference>
<reference evidence="2" key="1">
    <citation type="journal article" date="2015" name="Nature">
        <title>Complex archaea that bridge the gap between prokaryotes and eukaryotes.</title>
        <authorList>
            <person name="Spang A."/>
            <person name="Saw J.H."/>
            <person name="Jorgensen S.L."/>
            <person name="Zaremba-Niedzwiedzka K."/>
            <person name="Martijn J."/>
            <person name="Lind A.E."/>
            <person name="van Eijk R."/>
            <person name="Schleper C."/>
            <person name="Guy L."/>
            <person name="Ettema T.J."/>
        </authorList>
    </citation>
    <scope>NUCLEOTIDE SEQUENCE</scope>
</reference>
<feature type="transmembrane region" description="Helical" evidence="1">
    <location>
        <begin position="92"/>
        <end position="110"/>
    </location>
</feature>
<proteinExistence type="predicted"/>
<evidence type="ECO:0000313" key="2">
    <source>
        <dbReference type="EMBL" id="KKN32195.1"/>
    </source>
</evidence>
<organism evidence="2">
    <name type="scientific">marine sediment metagenome</name>
    <dbReference type="NCBI Taxonomy" id="412755"/>
    <lineage>
        <taxon>unclassified sequences</taxon>
        <taxon>metagenomes</taxon>
        <taxon>ecological metagenomes</taxon>
    </lineage>
</organism>
<dbReference type="AlphaFoldDB" id="A0A0F9PK21"/>